<dbReference type="SUPFAM" id="SSF49265">
    <property type="entry name" value="Fibronectin type III"/>
    <property type="match status" value="1"/>
</dbReference>
<dbReference type="EMBL" id="CAADRA010006444">
    <property type="protein sequence ID" value="VFT95627.1"/>
    <property type="molecule type" value="Genomic_DNA"/>
</dbReference>
<proteinExistence type="predicted"/>
<accession>A0A485LFI4</accession>
<feature type="domain" description="Fibronectin type-III" evidence="3">
    <location>
        <begin position="307"/>
        <end position="400"/>
    </location>
</feature>
<evidence type="ECO:0000259" key="2">
    <source>
        <dbReference type="PROSITE" id="PS50105"/>
    </source>
</evidence>
<name>A0A485LFI4_9STRA</name>
<reference evidence="5 6" key="1">
    <citation type="submission" date="2019-03" db="EMBL/GenBank/DDBJ databases">
        <authorList>
            <person name="Gaulin E."/>
            <person name="Dumas B."/>
        </authorList>
    </citation>
    <scope>NUCLEOTIDE SEQUENCE [LARGE SCALE GENOMIC DNA]</scope>
    <source>
        <strain evidence="5">CBS 568.67</strain>
    </source>
</reference>
<dbReference type="GO" id="GO:0005886">
    <property type="term" value="C:plasma membrane"/>
    <property type="evidence" value="ECO:0007669"/>
    <property type="project" value="TreeGrafter"/>
</dbReference>
<dbReference type="PROSITE" id="PS50105">
    <property type="entry name" value="SAM_DOMAIN"/>
    <property type="match status" value="1"/>
</dbReference>
<evidence type="ECO:0000259" key="3">
    <source>
        <dbReference type="PROSITE" id="PS50853"/>
    </source>
</evidence>
<dbReference type="EMBL" id="VJMH01006423">
    <property type="protein sequence ID" value="KAF0689658.1"/>
    <property type="molecule type" value="Genomic_DNA"/>
</dbReference>
<dbReference type="SUPFAM" id="SSF47769">
    <property type="entry name" value="SAM/Pointed domain"/>
    <property type="match status" value="1"/>
</dbReference>
<evidence type="ECO:0000256" key="1">
    <source>
        <dbReference type="SAM" id="SignalP"/>
    </source>
</evidence>
<reference evidence="4" key="2">
    <citation type="submission" date="2019-06" db="EMBL/GenBank/DDBJ databases">
        <title>Genomics analysis of Aphanomyces spp. identifies a new class of oomycete effector associated with host adaptation.</title>
        <authorList>
            <person name="Gaulin E."/>
        </authorList>
    </citation>
    <scope>NUCLEOTIDE SEQUENCE</scope>
    <source>
        <strain evidence="4">CBS 578.67</strain>
    </source>
</reference>
<keyword evidence="1" id="KW-0732">Signal</keyword>
<feature type="signal peptide" evidence="1">
    <location>
        <begin position="1"/>
        <end position="21"/>
    </location>
</feature>
<feature type="chain" id="PRO_5036355600" evidence="1">
    <location>
        <begin position="22"/>
        <end position="498"/>
    </location>
</feature>
<gene>
    <name evidence="5" type="primary">Aste57867_18895</name>
    <name evidence="4" type="ORF">As57867_018831</name>
    <name evidence="5" type="ORF">ASTE57867_18895</name>
</gene>
<dbReference type="GO" id="GO:0005246">
    <property type="term" value="F:calcium channel regulator activity"/>
    <property type="evidence" value="ECO:0007669"/>
    <property type="project" value="InterPro"/>
</dbReference>
<dbReference type="OrthoDB" id="9986177at2759"/>
<sequence length="498" mass="54428">MLLVLRVSLAVLVGIILGTDALHNKSSQSDKTDSVESLATSESSSLHQVLLYASDKPCRAMISSVSAKKDKSVRATLIEPLAMTVDDAAEWVAYAAHLPQYAPLFRDHYVSGHTFPLLVQDDGAPIAELGITTALHRHQLAILMQRAMARRRHVDDARAVITDATCTVLEDEHPHTKFLVRWTSNSTTTTTQFQVQTRDDDDDDAQSSWQHVAFGSDTQHMFLANGSTTARSFRITAWTAAGRSNPRIVVPCPIPSSDEDSHGSWSYMLWLDEALLVTALLYVPLRALIYGDANIVLRLSRTLPPRAPTHVQVDLDAAAACLCVKWTAPVDNGVAITRYCVRWVDDAHRSGSLDVVDASILHADVPGVAYNVVYKVTVDATNAFGLTTSSPESTFMAFEPHHLSLPLPPVLTTHCAPSAAAARNVCALCVDEATTTNATTPSWTRRRPSVVHYCSVCDDLCCPRHTKHTNHFDFMACPAVGGHCVCVRCFEAPRARLL</sequence>
<dbReference type="GO" id="GO:0006874">
    <property type="term" value="P:intracellular calcium ion homeostasis"/>
    <property type="evidence" value="ECO:0007669"/>
    <property type="project" value="TreeGrafter"/>
</dbReference>
<dbReference type="PANTHER" id="PTHR15136">
    <property type="entry name" value="STROMAL INTERACTION MOLECULE HOMOLOG"/>
    <property type="match status" value="1"/>
</dbReference>
<dbReference type="InterPro" id="IPR013783">
    <property type="entry name" value="Ig-like_fold"/>
</dbReference>
<evidence type="ECO:0000313" key="4">
    <source>
        <dbReference type="EMBL" id="KAF0689658.1"/>
    </source>
</evidence>
<dbReference type="InterPro" id="IPR036116">
    <property type="entry name" value="FN3_sf"/>
</dbReference>
<dbReference type="Proteomes" id="UP000332933">
    <property type="component" value="Unassembled WGS sequence"/>
</dbReference>
<dbReference type="InterPro" id="IPR003961">
    <property type="entry name" value="FN3_dom"/>
</dbReference>
<organism evidence="5 6">
    <name type="scientific">Aphanomyces stellatus</name>
    <dbReference type="NCBI Taxonomy" id="120398"/>
    <lineage>
        <taxon>Eukaryota</taxon>
        <taxon>Sar</taxon>
        <taxon>Stramenopiles</taxon>
        <taxon>Oomycota</taxon>
        <taxon>Saprolegniomycetes</taxon>
        <taxon>Saprolegniales</taxon>
        <taxon>Verrucalvaceae</taxon>
        <taxon>Aphanomyces</taxon>
    </lineage>
</organism>
<evidence type="ECO:0000313" key="6">
    <source>
        <dbReference type="Proteomes" id="UP000332933"/>
    </source>
</evidence>
<keyword evidence="6" id="KW-1185">Reference proteome</keyword>
<dbReference type="Gene3D" id="2.60.40.10">
    <property type="entry name" value="Immunoglobulins"/>
    <property type="match status" value="1"/>
</dbReference>
<dbReference type="GO" id="GO:0005509">
    <property type="term" value="F:calcium ion binding"/>
    <property type="evidence" value="ECO:0007669"/>
    <property type="project" value="TreeGrafter"/>
</dbReference>
<dbReference type="InterPro" id="IPR001660">
    <property type="entry name" value="SAM"/>
</dbReference>
<dbReference type="PANTHER" id="PTHR15136:SF13">
    <property type="entry name" value="SAM DOMAIN-CONTAINING PROTEIN"/>
    <property type="match status" value="1"/>
</dbReference>
<dbReference type="GO" id="GO:0002115">
    <property type="term" value="P:store-operated calcium entry"/>
    <property type="evidence" value="ECO:0007669"/>
    <property type="project" value="TreeGrafter"/>
</dbReference>
<evidence type="ECO:0000313" key="5">
    <source>
        <dbReference type="EMBL" id="VFT95627.1"/>
    </source>
</evidence>
<dbReference type="GO" id="GO:0005783">
    <property type="term" value="C:endoplasmic reticulum"/>
    <property type="evidence" value="ECO:0007669"/>
    <property type="project" value="TreeGrafter"/>
</dbReference>
<dbReference type="AlphaFoldDB" id="A0A485LFI4"/>
<dbReference type="Gene3D" id="1.10.150.50">
    <property type="entry name" value="Transcription Factor, Ets-1"/>
    <property type="match status" value="1"/>
</dbReference>
<dbReference type="InterPro" id="IPR013761">
    <property type="entry name" value="SAM/pointed_sf"/>
</dbReference>
<dbReference type="InterPro" id="IPR037608">
    <property type="entry name" value="STIM1/2"/>
</dbReference>
<dbReference type="CDD" id="cd00063">
    <property type="entry name" value="FN3"/>
    <property type="match status" value="1"/>
</dbReference>
<protein>
    <submittedName>
        <fullName evidence="5">Aste57867_18895 protein</fullName>
    </submittedName>
</protein>
<dbReference type="PROSITE" id="PS50853">
    <property type="entry name" value="FN3"/>
    <property type="match status" value="1"/>
</dbReference>
<dbReference type="Pfam" id="PF00536">
    <property type="entry name" value="SAM_1"/>
    <property type="match status" value="1"/>
</dbReference>
<feature type="domain" description="SAM" evidence="2">
    <location>
        <begin position="83"/>
        <end position="150"/>
    </location>
</feature>